<organism evidence="1 2">
    <name type="scientific">Lentinus brumalis</name>
    <dbReference type="NCBI Taxonomy" id="2498619"/>
    <lineage>
        <taxon>Eukaryota</taxon>
        <taxon>Fungi</taxon>
        <taxon>Dikarya</taxon>
        <taxon>Basidiomycota</taxon>
        <taxon>Agaricomycotina</taxon>
        <taxon>Agaricomycetes</taxon>
        <taxon>Polyporales</taxon>
        <taxon>Polyporaceae</taxon>
        <taxon>Lentinus</taxon>
    </lineage>
</organism>
<dbReference type="Proteomes" id="UP000256964">
    <property type="component" value="Unassembled WGS sequence"/>
</dbReference>
<sequence>MLATTYWFNFVADVVAIAGRRRPHRFCRRAVRGCRVREAMSLLDNEGSAFIELKPPVGAGRGLCFRDIEKRIRNSTGVGRVRRNNRRLGGICSPYGCMVTTALCPQAARWESGPMMQQIPRRLMVGGDPHVPAFCCVVVYARFGNSAAVK</sequence>
<evidence type="ECO:0000313" key="1">
    <source>
        <dbReference type="EMBL" id="RDX53273.1"/>
    </source>
</evidence>
<proteinExistence type="predicted"/>
<name>A0A371DL60_9APHY</name>
<gene>
    <name evidence="1" type="ORF">OH76DRAFT_1208223</name>
</gene>
<reference evidence="1 2" key="1">
    <citation type="journal article" date="2018" name="Biotechnol. Biofuels">
        <title>Integrative visual omics of the white-rot fungus Polyporus brumalis exposes the biotechnological potential of its oxidative enzymes for delignifying raw plant biomass.</title>
        <authorList>
            <person name="Miyauchi S."/>
            <person name="Rancon A."/>
            <person name="Drula E."/>
            <person name="Hage H."/>
            <person name="Chaduli D."/>
            <person name="Favel A."/>
            <person name="Grisel S."/>
            <person name="Henrissat B."/>
            <person name="Herpoel-Gimbert I."/>
            <person name="Ruiz-Duenas F.J."/>
            <person name="Chevret D."/>
            <person name="Hainaut M."/>
            <person name="Lin J."/>
            <person name="Wang M."/>
            <person name="Pangilinan J."/>
            <person name="Lipzen A."/>
            <person name="Lesage-Meessen L."/>
            <person name="Navarro D."/>
            <person name="Riley R."/>
            <person name="Grigoriev I.V."/>
            <person name="Zhou S."/>
            <person name="Raouche S."/>
            <person name="Rosso M.N."/>
        </authorList>
    </citation>
    <scope>NUCLEOTIDE SEQUENCE [LARGE SCALE GENOMIC DNA]</scope>
    <source>
        <strain evidence="1 2">BRFM 1820</strain>
    </source>
</reference>
<dbReference type="EMBL" id="KZ857387">
    <property type="protein sequence ID" value="RDX53273.1"/>
    <property type="molecule type" value="Genomic_DNA"/>
</dbReference>
<protein>
    <submittedName>
        <fullName evidence="1">Uncharacterized protein</fullName>
    </submittedName>
</protein>
<dbReference type="AlphaFoldDB" id="A0A371DL60"/>
<keyword evidence="2" id="KW-1185">Reference proteome</keyword>
<accession>A0A371DL60</accession>
<evidence type="ECO:0000313" key="2">
    <source>
        <dbReference type="Proteomes" id="UP000256964"/>
    </source>
</evidence>